<dbReference type="GO" id="GO:0008810">
    <property type="term" value="F:cellulase activity"/>
    <property type="evidence" value="ECO:0007669"/>
    <property type="project" value="UniProtKB-UniRule"/>
</dbReference>
<dbReference type="Gene3D" id="2.70.50.70">
    <property type="match status" value="1"/>
</dbReference>
<dbReference type="Proteomes" id="UP000008177">
    <property type="component" value="Unplaced contigs"/>
</dbReference>
<keyword evidence="3 6" id="KW-0964">Secreted</keyword>
<dbReference type="GO" id="GO:0030248">
    <property type="term" value="F:cellulose binding"/>
    <property type="evidence" value="ECO:0007669"/>
    <property type="project" value="UniProtKB-UniRule"/>
</dbReference>
<name>G2Y3I8_BOTF4</name>
<evidence type="ECO:0000313" key="9">
    <source>
        <dbReference type="EMBL" id="CCD47228.1"/>
    </source>
</evidence>
<evidence type="ECO:0000313" key="10">
    <source>
        <dbReference type="Proteomes" id="UP000008177"/>
    </source>
</evidence>
<dbReference type="CDD" id="cd21175">
    <property type="entry name" value="LPMO_AA9"/>
    <property type="match status" value="1"/>
</dbReference>
<comment type="subcellular location">
    <subcellularLocation>
        <location evidence="2 6">Secreted</location>
    </subcellularLocation>
</comment>
<comment type="cofactor">
    <cofactor evidence="1">
        <name>Cu(2+)</name>
        <dbReference type="ChEBI" id="CHEBI:29036"/>
    </cofactor>
</comment>
<evidence type="ECO:0000256" key="3">
    <source>
        <dbReference type="ARBA" id="ARBA00022525"/>
    </source>
</evidence>
<keyword evidence="6" id="KW-0119">Carbohydrate metabolism</keyword>
<keyword evidence="4 6" id="KW-1015">Disulfide bond</keyword>
<dbReference type="GO" id="GO:0005576">
    <property type="term" value="C:extracellular region"/>
    <property type="evidence" value="ECO:0007669"/>
    <property type="project" value="UniProtKB-SubCell"/>
</dbReference>
<comment type="function">
    <text evidence="6">Lytic polysaccharide monooxygenase (LMPO) that depolymerizes crystalline and amorphous polysaccharides via the oxidation of scissile alpha- or beta-(1-4)-glycosidic bonds, yielding C1 and/or C4 oxidation products. Catalysis by LPMOs requires the reduction of the active-site copper from Cu(II) to Cu(I) by a reducing agent and H(2)O(2) or O(2) as a cosubstrate.</text>
</comment>
<dbReference type="PANTHER" id="PTHR33353">
    <property type="entry name" value="PUTATIVE (AFU_ORTHOLOGUE AFUA_1G12560)-RELATED"/>
    <property type="match status" value="1"/>
</dbReference>
<comment type="domain">
    <text evidence="6">Has a modular structure: an endo-beta-1,4-glucanase catalytic module at the N-terminus, a linker rich in serines and threonines, and a C-terminal carbohydrate-binding module (CBM).</text>
</comment>
<evidence type="ECO:0000256" key="5">
    <source>
        <dbReference type="ARBA" id="ARBA00023180"/>
    </source>
</evidence>
<dbReference type="PANTHER" id="PTHR33353:SF11">
    <property type="entry name" value="GLYCOSYLHYDROLASE FAMILY 61-7 PROTEIN"/>
    <property type="match status" value="1"/>
</dbReference>
<accession>G2Y3I8</accession>
<sequence>MKSFISLLGLSFLTCHASAHYIFQSFTYKNIQYPPYGYIRVNDNYNSPVIDLASNDLRCNSGGETSKGTQTITVKAGDSFSFTGDIQVYHQGPLSIYMAKAPTTAAAFDGSGQVWFKILDIGPTFTNQVATWNLYQTYTYTIPPNLPNGDYLLRIQQLAIHNPYPGGIPQFYIECAQITVTNGGSGTPGPLVSIPGAFSDTDPGYTANIYSNFFNYTVPGPAVWASQGGSSAYTGISNGNNAATTLASMPAATGAATTATTIVTTTAAGSGSATKTGTSATATATGAVVQKFGQSMLVRGRNWQE</sequence>
<dbReference type="InterPro" id="IPR005103">
    <property type="entry name" value="AA9_LPMO"/>
</dbReference>
<evidence type="ECO:0000256" key="6">
    <source>
        <dbReference type="RuleBase" id="RU368122"/>
    </source>
</evidence>
<evidence type="ECO:0000256" key="7">
    <source>
        <dbReference type="SAM" id="SignalP"/>
    </source>
</evidence>
<feature type="chain" id="PRO_5003440193" description="AA9 family lytic polysaccharide monooxygenase" evidence="7">
    <location>
        <begin position="20"/>
        <end position="305"/>
    </location>
</feature>
<comment type="catalytic activity">
    <reaction evidence="6">
        <text>[(1-&gt;4)-beta-D-glucosyl]n+m + reduced acceptor + O2 = 4-dehydro-beta-D-glucosyl-[(1-&gt;4)-beta-D-glucosyl]n-1 + [(1-&gt;4)-beta-D-glucosyl]m + acceptor + H2O.</text>
        <dbReference type="EC" id="1.14.99.56"/>
    </reaction>
</comment>
<dbReference type="AlphaFoldDB" id="G2Y3I8"/>
<feature type="domain" description="Auxiliary Activity family 9 catalytic" evidence="8">
    <location>
        <begin position="20"/>
        <end position="212"/>
    </location>
</feature>
<dbReference type="GO" id="GO:0030245">
    <property type="term" value="P:cellulose catabolic process"/>
    <property type="evidence" value="ECO:0007669"/>
    <property type="project" value="UniProtKB-UniRule"/>
</dbReference>
<evidence type="ECO:0000256" key="4">
    <source>
        <dbReference type="ARBA" id="ARBA00023157"/>
    </source>
</evidence>
<dbReference type="EC" id="1.14.99.56" evidence="6"/>
<dbReference type="HOGENOM" id="CLU_031730_4_2_1"/>
<evidence type="ECO:0000259" key="8">
    <source>
        <dbReference type="Pfam" id="PF03443"/>
    </source>
</evidence>
<reference evidence="10" key="1">
    <citation type="journal article" date="2011" name="PLoS Genet.">
        <title>Genomic analysis of the necrotrophic fungal pathogens Sclerotinia sclerotiorum and Botrytis cinerea.</title>
        <authorList>
            <person name="Amselem J."/>
            <person name="Cuomo C.A."/>
            <person name="van Kan J.A."/>
            <person name="Viaud M."/>
            <person name="Benito E.P."/>
            <person name="Couloux A."/>
            <person name="Coutinho P.M."/>
            <person name="de Vries R.P."/>
            <person name="Dyer P.S."/>
            <person name="Fillinger S."/>
            <person name="Fournier E."/>
            <person name="Gout L."/>
            <person name="Hahn M."/>
            <person name="Kohn L."/>
            <person name="Lapalu N."/>
            <person name="Plummer K.M."/>
            <person name="Pradier J.M."/>
            <person name="Quevillon E."/>
            <person name="Sharon A."/>
            <person name="Simon A."/>
            <person name="ten Have A."/>
            <person name="Tudzynski B."/>
            <person name="Tudzynski P."/>
            <person name="Wincker P."/>
            <person name="Andrew M."/>
            <person name="Anthouard V."/>
            <person name="Beever R.E."/>
            <person name="Beffa R."/>
            <person name="Benoit I."/>
            <person name="Bouzid O."/>
            <person name="Brault B."/>
            <person name="Chen Z."/>
            <person name="Choquer M."/>
            <person name="Collemare J."/>
            <person name="Cotton P."/>
            <person name="Danchin E.G."/>
            <person name="Da Silva C."/>
            <person name="Gautier A."/>
            <person name="Giraud C."/>
            <person name="Giraud T."/>
            <person name="Gonzalez C."/>
            <person name="Grossetete S."/>
            <person name="Guldener U."/>
            <person name="Henrissat B."/>
            <person name="Howlett B.J."/>
            <person name="Kodira C."/>
            <person name="Kretschmer M."/>
            <person name="Lappartient A."/>
            <person name="Leroch M."/>
            <person name="Levis C."/>
            <person name="Mauceli E."/>
            <person name="Neuveglise C."/>
            <person name="Oeser B."/>
            <person name="Pearson M."/>
            <person name="Poulain J."/>
            <person name="Poussereau N."/>
            <person name="Quesneville H."/>
            <person name="Rascle C."/>
            <person name="Schumacher J."/>
            <person name="Segurens B."/>
            <person name="Sexton A."/>
            <person name="Silva E."/>
            <person name="Sirven C."/>
            <person name="Soanes D.M."/>
            <person name="Talbot N.J."/>
            <person name="Templeton M."/>
            <person name="Yandava C."/>
            <person name="Yarden O."/>
            <person name="Zeng Q."/>
            <person name="Rollins J.A."/>
            <person name="Lebrun M.H."/>
            <person name="Dickman M."/>
        </authorList>
    </citation>
    <scope>NUCLEOTIDE SEQUENCE [LARGE SCALE GENOMIC DNA]</scope>
    <source>
        <strain evidence="10">T4</strain>
    </source>
</reference>
<protein>
    <recommendedName>
        <fullName evidence="6">AA9 family lytic polysaccharide monooxygenase</fullName>
        <ecNumber evidence="6">1.14.99.56</ecNumber>
    </recommendedName>
    <alternativeName>
        <fullName evidence="6">Endo-beta-1,4-glucanase</fullName>
    </alternativeName>
    <alternativeName>
        <fullName evidence="6">Glycosyl hydrolase 61 family protein</fullName>
    </alternativeName>
</protein>
<dbReference type="OrthoDB" id="6038816at2759"/>
<evidence type="ECO:0000256" key="2">
    <source>
        <dbReference type="ARBA" id="ARBA00004613"/>
    </source>
</evidence>
<dbReference type="InParanoid" id="G2Y3I8"/>
<gene>
    <name evidence="9" type="ORF">BofuT4_P003870.1</name>
</gene>
<organism evidence="9 10">
    <name type="scientific">Botryotinia fuckeliana (strain T4)</name>
    <name type="common">Noble rot fungus</name>
    <name type="synonym">Botrytis cinerea</name>
    <dbReference type="NCBI Taxonomy" id="999810"/>
    <lineage>
        <taxon>Eukaryota</taxon>
        <taxon>Fungi</taxon>
        <taxon>Dikarya</taxon>
        <taxon>Ascomycota</taxon>
        <taxon>Pezizomycotina</taxon>
        <taxon>Leotiomycetes</taxon>
        <taxon>Helotiales</taxon>
        <taxon>Sclerotiniaceae</taxon>
        <taxon>Botrytis</taxon>
    </lineage>
</organism>
<dbReference type="InterPro" id="IPR049892">
    <property type="entry name" value="AA9"/>
</dbReference>
<feature type="signal peptide" evidence="7">
    <location>
        <begin position="1"/>
        <end position="19"/>
    </location>
</feature>
<evidence type="ECO:0000256" key="1">
    <source>
        <dbReference type="ARBA" id="ARBA00001973"/>
    </source>
</evidence>
<proteinExistence type="predicted"/>
<keyword evidence="7" id="KW-0732">Signal</keyword>
<keyword evidence="9" id="KW-0378">Hydrolase</keyword>
<dbReference type="eggNOG" id="ENOG502SJNZ">
    <property type="taxonomic scope" value="Eukaryota"/>
</dbReference>
<dbReference type="Pfam" id="PF03443">
    <property type="entry name" value="AA9"/>
    <property type="match status" value="1"/>
</dbReference>
<keyword evidence="6" id="KW-0624">Polysaccharide degradation</keyword>
<dbReference type="EMBL" id="FQ790286">
    <property type="protein sequence ID" value="CCD47228.1"/>
    <property type="molecule type" value="Genomic_DNA"/>
</dbReference>
<keyword evidence="6" id="KW-0136">Cellulose degradation</keyword>
<keyword evidence="5" id="KW-0325">Glycoprotein</keyword>